<comment type="caution">
    <text evidence="1">The sequence shown here is derived from an EMBL/GenBank/DDBJ whole genome shotgun (WGS) entry which is preliminary data.</text>
</comment>
<protein>
    <submittedName>
        <fullName evidence="1">Uncharacterized protein</fullName>
    </submittedName>
</protein>
<name>A0A8K0KPT3_LADFU</name>
<dbReference type="EMBL" id="KZ309189">
    <property type="protein sequence ID" value="KAG8237570.1"/>
    <property type="molecule type" value="Genomic_DNA"/>
</dbReference>
<dbReference type="AlphaFoldDB" id="A0A8K0KPT3"/>
<sequence length="123" mass="14555">MTIWRKKSYSKSLKIKAKNIVKIFPTAANYAKHVANEFEVFKKFITIKMIDQIVKFSNIHIKWVTEKCQREQADIDWYAKEEQKRNTPQFLLAKNKEIGSVQLGYQKDKMLSSLTTKIKNRDI</sequence>
<gene>
    <name evidence="1" type="ORF">J437_LFUL003293</name>
</gene>
<reference evidence="1" key="1">
    <citation type="submission" date="2013-04" db="EMBL/GenBank/DDBJ databases">
        <authorList>
            <person name="Qu J."/>
            <person name="Murali S.C."/>
            <person name="Bandaranaike D."/>
            <person name="Bellair M."/>
            <person name="Blankenburg K."/>
            <person name="Chao H."/>
            <person name="Dinh H."/>
            <person name="Doddapaneni H."/>
            <person name="Downs B."/>
            <person name="Dugan-Rocha S."/>
            <person name="Elkadiri S."/>
            <person name="Gnanaolivu R.D."/>
            <person name="Hernandez B."/>
            <person name="Javaid M."/>
            <person name="Jayaseelan J.C."/>
            <person name="Lee S."/>
            <person name="Li M."/>
            <person name="Ming W."/>
            <person name="Munidasa M."/>
            <person name="Muniz J."/>
            <person name="Nguyen L."/>
            <person name="Ongeri F."/>
            <person name="Osuji N."/>
            <person name="Pu L.-L."/>
            <person name="Puazo M."/>
            <person name="Qu C."/>
            <person name="Quiroz J."/>
            <person name="Raj R."/>
            <person name="Weissenberger G."/>
            <person name="Xin Y."/>
            <person name="Zou X."/>
            <person name="Han Y."/>
            <person name="Richards S."/>
            <person name="Worley K."/>
            <person name="Muzny D."/>
            <person name="Gibbs R."/>
        </authorList>
    </citation>
    <scope>NUCLEOTIDE SEQUENCE</scope>
    <source>
        <strain evidence="1">Sampled in the wild</strain>
    </source>
</reference>
<feature type="non-terminal residue" evidence="1">
    <location>
        <position position="123"/>
    </location>
</feature>
<reference evidence="1" key="2">
    <citation type="submission" date="2017-10" db="EMBL/GenBank/DDBJ databases">
        <title>Ladona fulva Genome sequencing and assembly.</title>
        <authorList>
            <person name="Murali S."/>
            <person name="Richards S."/>
            <person name="Bandaranaike D."/>
            <person name="Bellair M."/>
            <person name="Blankenburg K."/>
            <person name="Chao H."/>
            <person name="Dinh H."/>
            <person name="Doddapaneni H."/>
            <person name="Dugan-Rocha S."/>
            <person name="Elkadiri S."/>
            <person name="Gnanaolivu R."/>
            <person name="Hernandez B."/>
            <person name="Skinner E."/>
            <person name="Javaid M."/>
            <person name="Lee S."/>
            <person name="Li M."/>
            <person name="Ming W."/>
            <person name="Munidasa M."/>
            <person name="Muniz J."/>
            <person name="Nguyen L."/>
            <person name="Hughes D."/>
            <person name="Osuji N."/>
            <person name="Pu L.-L."/>
            <person name="Puazo M."/>
            <person name="Qu C."/>
            <person name="Quiroz J."/>
            <person name="Raj R."/>
            <person name="Weissenberger G."/>
            <person name="Xin Y."/>
            <person name="Zou X."/>
            <person name="Han Y."/>
            <person name="Worley K."/>
            <person name="Muzny D."/>
            <person name="Gibbs R."/>
        </authorList>
    </citation>
    <scope>NUCLEOTIDE SEQUENCE</scope>
    <source>
        <strain evidence="1">Sampled in the wild</strain>
    </source>
</reference>
<keyword evidence="2" id="KW-1185">Reference proteome</keyword>
<accession>A0A8K0KPT3</accession>
<proteinExistence type="predicted"/>
<evidence type="ECO:0000313" key="1">
    <source>
        <dbReference type="EMBL" id="KAG8237570.1"/>
    </source>
</evidence>
<dbReference type="Proteomes" id="UP000792457">
    <property type="component" value="Unassembled WGS sequence"/>
</dbReference>
<organism evidence="1 2">
    <name type="scientific">Ladona fulva</name>
    <name type="common">Scarce chaser dragonfly</name>
    <name type="synonym">Libellula fulva</name>
    <dbReference type="NCBI Taxonomy" id="123851"/>
    <lineage>
        <taxon>Eukaryota</taxon>
        <taxon>Metazoa</taxon>
        <taxon>Ecdysozoa</taxon>
        <taxon>Arthropoda</taxon>
        <taxon>Hexapoda</taxon>
        <taxon>Insecta</taxon>
        <taxon>Pterygota</taxon>
        <taxon>Palaeoptera</taxon>
        <taxon>Odonata</taxon>
        <taxon>Epiprocta</taxon>
        <taxon>Anisoptera</taxon>
        <taxon>Libelluloidea</taxon>
        <taxon>Libellulidae</taxon>
        <taxon>Ladona</taxon>
    </lineage>
</organism>
<evidence type="ECO:0000313" key="2">
    <source>
        <dbReference type="Proteomes" id="UP000792457"/>
    </source>
</evidence>